<dbReference type="EMBL" id="FZOH01000002">
    <property type="protein sequence ID" value="SNS09549.1"/>
    <property type="molecule type" value="Genomic_DNA"/>
</dbReference>
<reference evidence="4" key="1">
    <citation type="submission" date="2017-06" db="EMBL/GenBank/DDBJ databases">
        <authorList>
            <person name="Varghese N."/>
            <person name="Submissions S."/>
        </authorList>
    </citation>
    <scope>NUCLEOTIDE SEQUENCE [LARGE SCALE GENOMIC DNA]</scope>
    <source>
        <strain evidence="4">DSM 45423</strain>
    </source>
</reference>
<evidence type="ECO:0000256" key="1">
    <source>
        <dbReference type="SAM" id="MobiDB-lite"/>
    </source>
</evidence>
<dbReference type="PANTHER" id="PTHR35525:SF3">
    <property type="entry name" value="BLL6575 PROTEIN"/>
    <property type="match status" value="1"/>
</dbReference>
<dbReference type="SUPFAM" id="SSF160904">
    <property type="entry name" value="Jann2411-like"/>
    <property type="match status" value="1"/>
</dbReference>
<name>A0A239BPE3_9ACTN</name>
<dbReference type="Pfam" id="PF07336">
    <property type="entry name" value="ABATE"/>
    <property type="match status" value="1"/>
</dbReference>
<evidence type="ECO:0000259" key="2">
    <source>
        <dbReference type="Pfam" id="PF11706"/>
    </source>
</evidence>
<dbReference type="Pfam" id="PF11706">
    <property type="entry name" value="zf-CGNR"/>
    <property type="match status" value="1"/>
</dbReference>
<proteinExistence type="predicted"/>
<dbReference type="Gene3D" id="1.10.3300.10">
    <property type="entry name" value="Jann2411-like domain"/>
    <property type="match status" value="1"/>
</dbReference>
<accession>A0A239BPE3</accession>
<dbReference type="Proteomes" id="UP000198386">
    <property type="component" value="Unassembled WGS sequence"/>
</dbReference>
<dbReference type="AlphaFoldDB" id="A0A239BPE3"/>
<gene>
    <name evidence="3" type="ORF">SAMN04488107_1336</name>
</gene>
<dbReference type="InterPro" id="IPR010852">
    <property type="entry name" value="ABATE"/>
</dbReference>
<dbReference type="RefSeq" id="WP_089403068.1">
    <property type="nucleotide sequence ID" value="NZ_FZOH01000002.1"/>
</dbReference>
<sequence length="214" mass="22992">MQAGEVALRFVNTVDLRWSTADDSLRDHAELLAWAVRERVVDEELSARLADLAARDPRQADAAFGAAVAFRECLYRVLEAVSRSADPDGADLAVVDDRLAASRPRLRAGAVPGRLVLDHEHLGPPLEALLGPVARSAVELLTGEAASRLRACPGSPGRACGWLFVDATKNGNRRYCVSGLCANRARVSRHRARRRRPAADGGDEGDPAPLTSTL</sequence>
<dbReference type="InterPro" id="IPR021005">
    <property type="entry name" value="Znf_CGNR"/>
</dbReference>
<keyword evidence="4" id="KW-1185">Reference proteome</keyword>
<feature type="region of interest" description="Disordered" evidence="1">
    <location>
        <begin position="188"/>
        <end position="214"/>
    </location>
</feature>
<dbReference type="PANTHER" id="PTHR35525">
    <property type="entry name" value="BLL6575 PROTEIN"/>
    <property type="match status" value="1"/>
</dbReference>
<dbReference type="InterPro" id="IPR023286">
    <property type="entry name" value="ABATE_dom_sf"/>
</dbReference>
<feature type="domain" description="Zinc finger CGNR" evidence="2">
    <location>
        <begin position="148"/>
        <end position="194"/>
    </location>
</feature>
<organism evidence="3 4">
    <name type="scientific">Geodermatophilus saharensis</name>
    <dbReference type="NCBI Taxonomy" id="1137994"/>
    <lineage>
        <taxon>Bacteria</taxon>
        <taxon>Bacillati</taxon>
        <taxon>Actinomycetota</taxon>
        <taxon>Actinomycetes</taxon>
        <taxon>Geodermatophilales</taxon>
        <taxon>Geodermatophilaceae</taxon>
        <taxon>Geodermatophilus</taxon>
    </lineage>
</organism>
<evidence type="ECO:0000313" key="4">
    <source>
        <dbReference type="Proteomes" id="UP000198386"/>
    </source>
</evidence>
<dbReference type="OrthoDB" id="123307at2"/>
<protein>
    <submittedName>
        <fullName evidence="3">Conserved protein containing a Zn-ribbon-like motif, possibly RNA-binding</fullName>
    </submittedName>
</protein>
<evidence type="ECO:0000313" key="3">
    <source>
        <dbReference type="EMBL" id="SNS09549.1"/>
    </source>
</evidence>